<name>A0ABY8ILY7_9HYPH</name>
<protein>
    <submittedName>
        <fullName evidence="1">Uncharacterized protein</fullName>
    </submittedName>
</protein>
<evidence type="ECO:0000313" key="2">
    <source>
        <dbReference type="Proteomes" id="UP000318939"/>
    </source>
</evidence>
<accession>A0ABY8ILY7</accession>
<reference evidence="1" key="1">
    <citation type="journal article" date="2019" name="Phytopathology">
        <title>A Novel Group of Rhizobium tumorigenes-Like Agrobacteria Associated with Crown Gall Disease of Rhododendron and Blueberry.</title>
        <authorList>
            <person name="Kuzmanovic N."/>
            <person name="Behrens P."/>
            <person name="Idczak E."/>
            <person name="Wagner S."/>
            <person name="Gotz M."/>
            <person name="Sproer C."/>
            <person name="Bunk B."/>
            <person name="Overmann J."/>
            <person name="Smalla K."/>
        </authorList>
    </citation>
    <scope>NUCLEOTIDE SEQUENCE</scope>
    <source>
        <strain evidence="1">Rho-6.2</strain>
    </source>
</reference>
<gene>
    <name evidence="1" type="ORF">PR018_05925</name>
</gene>
<organism evidence="1 2">
    <name type="scientific">Rhizobium rhododendri</name>
    <dbReference type="NCBI Taxonomy" id="2506430"/>
    <lineage>
        <taxon>Bacteria</taxon>
        <taxon>Pseudomonadati</taxon>
        <taxon>Pseudomonadota</taxon>
        <taxon>Alphaproteobacteria</taxon>
        <taxon>Hyphomicrobiales</taxon>
        <taxon>Rhizobiaceae</taxon>
        <taxon>Rhizobium/Agrobacterium group</taxon>
        <taxon>Rhizobium</taxon>
    </lineage>
</organism>
<evidence type="ECO:0000313" key="1">
    <source>
        <dbReference type="EMBL" id="WFS24035.1"/>
    </source>
</evidence>
<sequence length="56" mass="6230">MASASVAQLFDLPADRVRRGLPIERFIEKVHAEDRGAVARAIHEEIISGSPYQQNL</sequence>
<proteinExistence type="predicted"/>
<keyword evidence="2" id="KW-1185">Reference proteome</keyword>
<dbReference type="EMBL" id="CP117267">
    <property type="protein sequence ID" value="WFS24035.1"/>
    <property type="molecule type" value="Genomic_DNA"/>
</dbReference>
<reference evidence="1" key="2">
    <citation type="journal article" date="2023" name="MicrobiologyOpen">
        <title>Genomics of the tumorigenes clade of the family Rhizobiaceae and description of Rhizobium rhododendri sp. nov.</title>
        <authorList>
            <person name="Kuzmanovic N."/>
            <person name="diCenzo G.C."/>
            <person name="Bunk B."/>
            <person name="Sproeer C."/>
            <person name="Fruehling A."/>
            <person name="Neumann-Schaal M."/>
            <person name="Overmann J."/>
            <person name="Smalla K."/>
        </authorList>
    </citation>
    <scope>NUCLEOTIDE SEQUENCE</scope>
    <source>
        <strain evidence="1">Rho-6.2</strain>
    </source>
</reference>
<dbReference type="Proteomes" id="UP000318939">
    <property type="component" value="Chromosome"/>
</dbReference>
<dbReference type="RefSeq" id="WP_153816474.1">
    <property type="nucleotide sequence ID" value="NZ_CP117267.1"/>
</dbReference>